<keyword evidence="1" id="KW-0547">Nucleotide-binding</keyword>
<dbReference type="Proteomes" id="UP000230002">
    <property type="component" value="Unassembled WGS sequence"/>
</dbReference>
<protein>
    <recommendedName>
        <fullName evidence="2">Protein kinase domain-containing protein</fullName>
    </recommendedName>
</protein>
<evidence type="ECO:0000313" key="4">
    <source>
        <dbReference type="Proteomes" id="UP000230002"/>
    </source>
</evidence>
<gene>
    <name evidence="3" type="ORF">GSI_01910</name>
</gene>
<dbReference type="Gene3D" id="3.30.200.20">
    <property type="entry name" value="Phosphorylase Kinase, domain 1"/>
    <property type="match status" value="1"/>
</dbReference>
<dbReference type="InterPro" id="IPR017441">
    <property type="entry name" value="Protein_kinase_ATP_BS"/>
</dbReference>
<comment type="caution">
    <text evidence="3">The sequence shown here is derived from an EMBL/GenBank/DDBJ whole genome shotgun (WGS) entry which is preliminary data.</text>
</comment>
<dbReference type="PROSITE" id="PS00107">
    <property type="entry name" value="PROTEIN_KINASE_ATP"/>
    <property type="match status" value="1"/>
</dbReference>
<reference evidence="3 4" key="1">
    <citation type="journal article" date="2015" name="Sci. Rep.">
        <title>Chromosome-level genome map provides insights into diverse defense mechanisms in the medicinal fungus Ganoderma sinense.</title>
        <authorList>
            <person name="Zhu Y."/>
            <person name="Xu J."/>
            <person name="Sun C."/>
            <person name="Zhou S."/>
            <person name="Xu H."/>
            <person name="Nelson D.R."/>
            <person name="Qian J."/>
            <person name="Song J."/>
            <person name="Luo H."/>
            <person name="Xiang L."/>
            <person name="Li Y."/>
            <person name="Xu Z."/>
            <person name="Ji A."/>
            <person name="Wang L."/>
            <person name="Lu S."/>
            <person name="Hayward A."/>
            <person name="Sun W."/>
            <person name="Li X."/>
            <person name="Schwartz D.C."/>
            <person name="Wang Y."/>
            <person name="Chen S."/>
        </authorList>
    </citation>
    <scope>NUCLEOTIDE SEQUENCE [LARGE SCALE GENOMIC DNA]</scope>
    <source>
        <strain evidence="3 4">ZZ0214-1</strain>
    </source>
</reference>
<evidence type="ECO:0000259" key="2">
    <source>
        <dbReference type="PROSITE" id="PS50011"/>
    </source>
</evidence>
<dbReference type="InterPro" id="IPR011009">
    <property type="entry name" value="Kinase-like_dom_sf"/>
</dbReference>
<dbReference type="PROSITE" id="PS50011">
    <property type="entry name" value="PROTEIN_KINASE_DOM"/>
    <property type="match status" value="1"/>
</dbReference>
<dbReference type="STRING" id="1077348.A0A2G8SRP7"/>
<organism evidence="3 4">
    <name type="scientific">Ganoderma sinense ZZ0214-1</name>
    <dbReference type="NCBI Taxonomy" id="1077348"/>
    <lineage>
        <taxon>Eukaryota</taxon>
        <taxon>Fungi</taxon>
        <taxon>Dikarya</taxon>
        <taxon>Basidiomycota</taxon>
        <taxon>Agaricomycotina</taxon>
        <taxon>Agaricomycetes</taxon>
        <taxon>Polyporales</taxon>
        <taxon>Polyporaceae</taxon>
        <taxon>Ganoderma</taxon>
    </lineage>
</organism>
<keyword evidence="4" id="KW-1185">Reference proteome</keyword>
<feature type="binding site" evidence="1">
    <location>
        <position position="65"/>
    </location>
    <ligand>
        <name>ATP</name>
        <dbReference type="ChEBI" id="CHEBI:30616"/>
    </ligand>
</feature>
<proteinExistence type="predicted"/>
<evidence type="ECO:0000313" key="3">
    <source>
        <dbReference type="EMBL" id="PIL36248.1"/>
    </source>
</evidence>
<keyword evidence="1" id="KW-0067">ATP-binding</keyword>
<dbReference type="GO" id="GO:0004672">
    <property type="term" value="F:protein kinase activity"/>
    <property type="evidence" value="ECO:0007669"/>
    <property type="project" value="InterPro"/>
</dbReference>
<accession>A0A2G8SRP7</accession>
<evidence type="ECO:0000256" key="1">
    <source>
        <dbReference type="PROSITE-ProRule" id="PRU10141"/>
    </source>
</evidence>
<dbReference type="SUPFAM" id="SSF56112">
    <property type="entry name" value="Protein kinase-like (PK-like)"/>
    <property type="match status" value="1"/>
</dbReference>
<dbReference type="AlphaFoldDB" id="A0A2G8SRP7"/>
<sequence length="123" mass="13798">MTYREEPLGLGSKQGFGHYDAQFGEVIRSLDPCLGYRIERKLGWGIHSSVWLARELREDGFVALKILTTYASSLHRDSLMIEVDAPVLLMGHPNIIRALHDFTIPAKSGSNHPENEEHTSLSP</sequence>
<dbReference type="GO" id="GO:0005524">
    <property type="term" value="F:ATP binding"/>
    <property type="evidence" value="ECO:0007669"/>
    <property type="project" value="UniProtKB-UniRule"/>
</dbReference>
<feature type="domain" description="Protein kinase" evidence="2">
    <location>
        <begin position="36"/>
        <end position="123"/>
    </location>
</feature>
<dbReference type="EMBL" id="AYKW01000002">
    <property type="protein sequence ID" value="PIL36248.1"/>
    <property type="molecule type" value="Genomic_DNA"/>
</dbReference>
<dbReference type="OrthoDB" id="5979581at2759"/>
<dbReference type="InterPro" id="IPR000719">
    <property type="entry name" value="Prot_kinase_dom"/>
</dbReference>
<name>A0A2G8SRP7_9APHY</name>